<dbReference type="PIRSF" id="PIRSF016578">
    <property type="entry name" value="HsaA"/>
    <property type="match status" value="1"/>
</dbReference>
<keyword evidence="6" id="KW-1185">Reference proteome</keyword>
<dbReference type="Gene3D" id="1.20.140.10">
    <property type="entry name" value="Butyryl-CoA Dehydrogenase, subunit A, domain 3"/>
    <property type="match status" value="1"/>
</dbReference>
<dbReference type="InterPro" id="IPR009100">
    <property type="entry name" value="AcylCoA_DH/oxidase_NM_dom_sf"/>
</dbReference>
<dbReference type="InterPro" id="IPR013107">
    <property type="entry name" value="Acyl-CoA_DH_C"/>
</dbReference>
<dbReference type="Proteomes" id="UP000198210">
    <property type="component" value="Chromosome I"/>
</dbReference>
<sequence>MQALEVPNLVKRAGDLVPLLRRNAAWSEQNRRPADETVEALTAAGILRMRTPQRYGGYECDASTLLDVGIELGRGDGAAAFNTAVWWITSWNMGLFPDEVQDEVFADPDARIAGTIVVNGTGIAKDGGIVVNGEWGFNSGASHSTWRLLSTIMIGPDGQAEPVMAAVPLSAMRVVDDWYASGLSGTGSVTTIAEDVFVPDGHYLRMADIAPENVASKLNAGRPMFRTHLAAVVMASTTGLAIGLARAANEAFHERIGSRPITNTFYERQADAPVTHLQAAEASLKIDEAEFHARKLASMIDEKALTGEAWSLRERAYARAVGGRVPQLAAEAVDILAGACGASSLYTGNPIQRIRRDAHAMTLHQFHLPTSALELYGRVLCGLEPNSFFF</sequence>
<dbReference type="PANTHER" id="PTHR48083:SF19">
    <property type="entry name" value="FLAVIN-DEPENDENT MONOOXYGENASE, OXYGENASE SUBUNIT HSAA"/>
    <property type="match status" value="1"/>
</dbReference>
<comment type="similarity">
    <text evidence="2">Belongs to the HpaH/HsaA monooxygenase family.</text>
</comment>
<evidence type="ECO:0000313" key="5">
    <source>
        <dbReference type="EMBL" id="SCG66176.1"/>
    </source>
</evidence>
<evidence type="ECO:0000256" key="2">
    <source>
        <dbReference type="ARBA" id="ARBA00049661"/>
    </source>
</evidence>
<dbReference type="GO" id="GO:0016712">
    <property type="term" value="F:oxidoreductase activity, acting on paired donors, with incorporation or reduction of molecular oxygen, reduced flavin or flavoprotein as one donor, and incorporation of one atom of oxygen"/>
    <property type="evidence" value="ECO:0007669"/>
    <property type="project" value="TreeGrafter"/>
</dbReference>
<dbReference type="InterPro" id="IPR036250">
    <property type="entry name" value="AcylCo_DH-like_C"/>
</dbReference>
<dbReference type="InterPro" id="IPR050741">
    <property type="entry name" value="Acyl-CoA_dehydrogenase"/>
</dbReference>
<dbReference type="SUPFAM" id="SSF47203">
    <property type="entry name" value="Acyl-CoA dehydrogenase C-terminal domain-like"/>
    <property type="match status" value="1"/>
</dbReference>
<accession>A0A1C5J805</accession>
<dbReference type="GO" id="GO:0050660">
    <property type="term" value="F:flavin adenine dinucleotide binding"/>
    <property type="evidence" value="ECO:0007669"/>
    <property type="project" value="InterPro"/>
</dbReference>
<gene>
    <name evidence="5" type="ORF">GA0074704_4176</name>
</gene>
<dbReference type="PANTHER" id="PTHR48083">
    <property type="entry name" value="MEDIUM-CHAIN SPECIFIC ACYL-COA DEHYDROGENASE, MITOCHONDRIAL-RELATED"/>
    <property type="match status" value="1"/>
</dbReference>
<dbReference type="EMBL" id="LT607751">
    <property type="protein sequence ID" value="SCG66176.1"/>
    <property type="molecule type" value="Genomic_DNA"/>
</dbReference>
<feature type="domain" description="Acyl-CoA dehydrogenase/oxidase N-terminal" evidence="3">
    <location>
        <begin position="23"/>
        <end position="81"/>
    </location>
</feature>
<protein>
    <submittedName>
        <fullName evidence="5">Acyl-CoA dehydrogenase</fullName>
    </submittedName>
</protein>
<dbReference type="GO" id="GO:0005737">
    <property type="term" value="C:cytoplasm"/>
    <property type="evidence" value="ECO:0007669"/>
    <property type="project" value="TreeGrafter"/>
</dbReference>
<dbReference type="InterPro" id="IPR037069">
    <property type="entry name" value="AcylCoA_DH/ox_N_sf"/>
</dbReference>
<dbReference type="Gene3D" id="1.10.540.10">
    <property type="entry name" value="Acyl-CoA dehydrogenase/oxidase, N-terminal domain"/>
    <property type="match status" value="1"/>
</dbReference>
<dbReference type="Pfam" id="PF08028">
    <property type="entry name" value="Acyl-CoA_dh_2"/>
    <property type="match status" value="1"/>
</dbReference>
<dbReference type="InterPro" id="IPR013786">
    <property type="entry name" value="AcylCoA_DH/ox_N"/>
</dbReference>
<dbReference type="RefSeq" id="WP_088972051.1">
    <property type="nucleotide sequence ID" value="NZ_JBHLYF010000039.1"/>
</dbReference>
<evidence type="ECO:0000256" key="1">
    <source>
        <dbReference type="ARBA" id="ARBA00023002"/>
    </source>
</evidence>
<proteinExistence type="inferred from homology"/>
<dbReference type="SUPFAM" id="SSF56645">
    <property type="entry name" value="Acyl-CoA dehydrogenase NM domain-like"/>
    <property type="match status" value="1"/>
</dbReference>
<dbReference type="AlphaFoldDB" id="A0A1C5J805"/>
<dbReference type="Pfam" id="PF02771">
    <property type="entry name" value="Acyl-CoA_dh_N"/>
    <property type="match status" value="1"/>
</dbReference>
<evidence type="ECO:0000259" key="4">
    <source>
        <dbReference type="Pfam" id="PF08028"/>
    </source>
</evidence>
<dbReference type="Gene3D" id="2.40.110.10">
    <property type="entry name" value="Butyryl-CoA Dehydrogenase, subunit A, domain 2"/>
    <property type="match status" value="1"/>
</dbReference>
<keyword evidence="1" id="KW-0560">Oxidoreductase</keyword>
<dbReference type="GO" id="GO:0003995">
    <property type="term" value="F:acyl-CoA dehydrogenase activity"/>
    <property type="evidence" value="ECO:0007669"/>
    <property type="project" value="TreeGrafter"/>
</dbReference>
<dbReference type="InterPro" id="IPR046373">
    <property type="entry name" value="Acyl-CoA_Oxase/DH_mid-dom_sf"/>
</dbReference>
<organism evidence="5 6">
    <name type="scientific">Micromonospora siamensis</name>
    <dbReference type="NCBI Taxonomy" id="299152"/>
    <lineage>
        <taxon>Bacteria</taxon>
        <taxon>Bacillati</taxon>
        <taxon>Actinomycetota</taxon>
        <taxon>Actinomycetes</taxon>
        <taxon>Micromonosporales</taxon>
        <taxon>Micromonosporaceae</taxon>
        <taxon>Micromonospora</taxon>
    </lineage>
</organism>
<evidence type="ECO:0000259" key="3">
    <source>
        <dbReference type="Pfam" id="PF02771"/>
    </source>
</evidence>
<name>A0A1C5J805_9ACTN</name>
<evidence type="ECO:0000313" key="6">
    <source>
        <dbReference type="Proteomes" id="UP000198210"/>
    </source>
</evidence>
<feature type="domain" description="Acyl-CoA dehydrogenase C-terminal" evidence="4">
    <location>
        <begin position="240"/>
        <end position="367"/>
    </location>
</feature>
<dbReference type="GO" id="GO:0033539">
    <property type="term" value="P:fatty acid beta-oxidation using acyl-CoA dehydrogenase"/>
    <property type="evidence" value="ECO:0007669"/>
    <property type="project" value="TreeGrafter"/>
</dbReference>
<reference evidence="5 6" key="1">
    <citation type="submission" date="2016-06" db="EMBL/GenBank/DDBJ databases">
        <authorList>
            <person name="Kjaerup R.B."/>
            <person name="Dalgaard T.S."/>
            <person name="Juul-Madsen H.R."/>
        </authorList>
    </citation>
    <scope>NUCLEOTIDE SEQUENCE [LARGE SCALE GENOMIC DNA]</scope>
    <source>
        <strain evidence="5 6">DSM 45097</strain>
    </source>
</reference>